<keyword evidence="3" id="KW-0963">Cytoplasm</keyword>
<dbReference type="PANTHER" id="PTHR46342">
    <property type="entry name" value="ALPHA-CATULIN"/>
    <property type="match status" value="1"/>
</dbReference>
<feature type="region of interest" description="Disordered" evidence="4">
    <location>
        <begin position="314"/>
        <end position="336"/>
    </location>
</feature>
<comment type="similarity">
    <text evidence="2">Belongs to the vinculin/alpha-catenin family.</text>
</comment>
<dbReference type="GO" id="GO:0007266">
    <property type="term" value="P:Rho protein signal transduction"/>
    <property type="evidence" value="ECO:0007669"/>
    <property type="project" value="InterPro"/>
</dbReference>
<sequence length="805" mass="90666">MSSYECERRVATDKLQIGATDRRVKAISHVGHAVNLAIERFVTIGEIIAEDNLDIKTDILECCRNARDAGKSIERLCDISAMDNMNYSTLELPIYDENAIIIAAKALISAVTRILLLVDIVVVKQLLTAKRKIVKSLRRLESVVNFTEFVRAYSLFGIEMIELAYLIRNQQNNIKEERRRAQMFSAKQILEHSISILLSSSKASLLHYDCMIAKENRDTVFCQIRRAMDLIHFVVKDCIFETQFLTYNEPATKNIGGETVQSASNYLTFLLEKFRTKPLDEPKSTTMYIGNNNYSKIAASTTITEKKWNNEYSGSCSGSGSGTGSGSGKRRNSFGSEDENLLIGNNYKQCGTKISPFTDRDLMTPFNIELIEELIYAFEKLLEKTHDFTDSAYTSHENREHILFLCDRCKLELKKCLNILYKTERNTRHIMDEEIDRVIGTAKNLTQQLILSVADQTADLYHSLKSSVELVNNFHLLALNEDPTSFQEWSNKFHDCCDHIIDVCKLLQHIAFTESLQVQSKCLAINLRIYGPQVILAAKILSRYPTSVPANENMDAFAEMWKWLISEITNVAQQILDTTGEQCDNKAIKKYKPTTARPLSVGQEEQTGKAATAETTKDMPAEIAPFNEKWNDEVNDNNDIIKRAKNMSAMAFAMYQFTKGNGTLRTTQDLFTQAEYFAEEANRLYKVLRQFSYQVPASQNKKDLLNILDRVPTFVQTLQFTVKDHTVGKDATFVKVDHVIRETKNLMSVINKVVTKCFECATKYKLDLSGLSGGLSSSGALGGDDNNAGGMGDSKGTTSSSEGSM</sequence>
<dbReference type="GO" id="GO:0007155">
    <property type="term" value="P:cell adhesion"/>
    <property type="evidence" value="ECO:0007669"/>
    <property type="project" value="InterPro"/>
</dbReference>
<reference evidence="5" key="1">
    <citation type="submission" date="2013-07" db="EMBL/GenBank/DDBJ databases">
        <authorList>
            <person name="Geib S."/>
        </authorList>
    </citation>
    <scope>NUCLEOTIDE SEQUENCE</scope>
</reference>
<feature type="compositionally biased region" description="Gly residues" evidence="4">
    <location>
        <begin position="317"/>
        <end position="327"/>
    </location>
</feature>
<proteinExistence type="evidence at transcript level"/>
<protein>
    <submittedName>
        <fullName evidence="5">Alpha-catulin</fullName>
    </submittedName>
</protein>
<name>W8C3F9_CERCA</name>
<dbReference type="PRINTS" id="PR00805">
    <property type="entry name" value="ALPHACATENIN"/>
</dbReference>
<feature type="compositionally biased region" description="Polar residues" evidence="4">
    <location>
        <begin position="795"/>
        <end position="805"/>
    </location>
</feature>
<dbReference type="GO" id="GO:0051015">
    <property type="term" value="F:actin filament binding"/>
    <property type="evidence" value="ECO:0007669"/>
    <property type="project" value="InterPro"/>
</dbReference>
<comment type="subcellular location">
    <subcellularLocation>
        <location evidence="1">Cytoplasm</location>
    </subcellularLocation>
</comment>
<dbReference type="EMBL" id="GAMC01010151">
    <property type="protein sequence ID" value="JAB96404.1"/>
    <property type="molecule type" value="mRNA"/>
</dbReference>
<organism evidence="5">
    <name type="scientific">Ceratitis capitata</name>
    <name type="common">Mediterranean fruit fly</name>
    <name type="synonym">Tephritis capitata</name>
    <dbReference type="NCBI Taxonomy" id="7213"/>
    <lineage>
        <taxon>Eukaryota</taxon>
        <taxon>Metazoa</taxon>
        <taxon>Ecdysozoa</taxon>
        <taxon>Arthropoda</taxon>
        <taxon>Hexapoda</taxon>
        <taxon>Insecta</taxon>
        <taxon>Pterygota</taxon>
        <taxon>Neoptera</taxon>
        <taxon>Endopterygota</taxon>
        <taxon>Diptera</taxon>
        <taxon>Brachycera</taxon>
        <taxon>Muscomorpha</taxon>
        <taxon>Tephritoidea</taxon>
        <taxon>Tephritidae</taxon>
        <taxon>Ceratitis</taxon>
        <taxon>Ceratitis</taxon>
    </lineage>
</organism>
<feature type="region of interest" description="Disordered" evidence="4">
    <location>
        <begin position="779"/>
        <end position="805"/>
    </location>
</feature>
<dbReference type="InterPro" id="IPR001033">
    <property type="entry name" value="Alpha_catenin"/>
</dbReference>
<feature type="compositionally biased region" description="Low complexity" evidence="4">
    <location>
        <begin position="779"/>
        <end position="788"/>
    </location>
</feature>
<accession>W8C3F9</accession>
<dbReference type="OrthoDB" id="9933814at2759"/>
<dbReference type="GO" id="GO:0045296">
    <property type="term" value="F:cadherin binding"/>
    <property type="evidence" value="ECO:0007669"/>
    <property type="project" value="InterPro"/>
</dbReference>
<dbReference type="InterPro" id="IPR006077">
    <property type="entry name" value="Vinculin/catenin"/>
</dbReference>
<dbReference type="InterPro" id="IPR030045">
    <property type="entry name" value="CTNNAL1"/>
</dbReference>
<reference evidence="5" key="2">
    <citation type="journal article" date="2014" name="BMC Genomics">
        <title>A genomic perspective to assessing quality of mass-reared SIT flies used in Mediterranean fruit fly (Ceratitis capitata) eradication in California.</title>
        <authorList>
            <person name="Calla B."/>
            <person name="Hall B."/>
            <person name="Hou S."/>
            <person name="Geib S.M."/>
        </authorList>
    </citation>
    <scope>NUCLEOTIDE SEQUENCE</scope>
</reference>
<dbReference type="Pfam" id="PF01044">
    <property type="entry name" value="Vinculin"/>
    <property type="match status" value="2"/>
</dbReference>
<dbReference type="Gene3D" id="1.20.120.230">
    <property type="entry name" value="Alpha-catenin/vinculin-like"/>
    <property type="match status" value="4"/>
</dbReference>
<evidence type="ECO:0000256" key="4">
    <source>
        <dbReference type="SAM" id="MobiDB-lite"/>
    </source>
</evidence>
<evidence type="ECO:0000313" key="5">
    <source>
        <dbReference type="EMBL" id="JAB96404.1"/>
    </source>
</evidence>
<gene>
    <name evidence="5" type="primary">CTNL1</name>
</gene>
<evidence type="ECO:0000256" key="2">
    <source>
        <dbReference type="ARBA" id="ARBA00008376"/>
    </source>
</evidence>
<dbReference type="InterPro" id="IPR036723">
    <property type="entry name" value="Alpha-catenin/vinculin-like_sf"/>
</dbReference>
<dbReference type="GO" id="GO:0071944">
    <property type="term" value="C:cell periphery"/>
    <property type="evidence" value="ECO:0007669"/>
    <property type="project" value="UniProtKB-ARBA"/>
</dbReference>
<dbReference type="GO" id="GO:0005737">
    <property type="term" value="C:cytoplasm"/>
    <property type="evidence" value="ECO:0007669"/>
    <property type="project" value="UniProtKB-SubCell"/>
</dbReference>
<evidence type="ECO:0000256" key="3">
    <source>
        <dbReference type="ARBA" id="ARBA00022490"/>
    </source>
</evidence>
<dbReference type="PANTHER" id="PTHR46342:SF1">
    <property type="entry name" value="ALPHA-CATULIN"/>
    <property type="match status" value="1"/>
</dbReference>
<dbReference type="SUPFAM" id="SSF47220">
    <property type="entry name" value="alpha-catenin/vinculin-like"/>
    <property type="match status" value="3"/>
</dbReference>
<evidence type="ECO:0000256" key="1">
    <source>
        <dbReference type="ARBA" id="ARBA00004496"/>
    </source>
</evidence>
<dbReference type="AlphaFoldDB" id="W8C3F9"/>